<dbReference type="GeneID" id="7841279"/>
<evidence type="ECO:0000256" key="10">
    <source>
        <dbReference type="RuleBase" id="RU361143"/>
    </source>
</evidence>
<dbReference type="PANTHER" id="PTHR21049:SF0">
    <property type="entry name" value="DOLICHYL-DIPHOSPHOOLIGOSACCHARIDE--PROTEIN GLYCOSYLTRANSFERASE SUBUNIT 1"/>
    <property type="match status" value="1"/>
</dbReference>
<dbReference type="HOGENOM" id="CLU_031381_0_1_1"/>
<dbReference type="InterPro" id="IPR007676">
    <property type="entry name" value="Ribophorin_I"/>
</dbReference>
<comment type="function">
    <text evidence="1 10">Subunit of the oligosaccharyl transferase (OST) complex that catalyzes the initial transfer of a defined glycan (Glc(3)Man(9)GlcNAc(2) in eukaryotes) from the lipid carrier dolichol-pyrophosphate to an asparagine residue within an Asn-X-Ser/Thr consensus motif in nascent polypeptide chains, the first step in protein N-glycosylation. N-glycosylation occurs cotranslationally and the complex associates with the Sec61 complex at the channel-forming translocon complex that mediates protein translocation across the endoplasmic reticulum (ER). All subunits are required for a maximal enzyme activity.</text>
</comment>
<keyword evidence="5 10" id="KW-0812">Transmembrane</keyword>
<evidence type="ECO:0000256" key="1">
    <source>
        <dbReference type="ARBA" id="ARBA00002791"/>
    </source>
</evidence>
<sequence>MKNLLAICFILATLLQLGLSINQQDVADVVIESANREIDLTQRYVTSTIKLKVFNKGKTPVNSFYYALPVDQIQNTILVVIRYSDQREVGGNLQEDFAMRHQYNTTFIRFELERPIAPQNSATITLEEKFVNRQVPYPREIRINEDQKILFKDNAYIYTPYFVKTQYTVYKTSNIISHTENEKALKLRKGGIKYGEFSEIQAFSSYPIEIHSENTTPLIYLTKATKSIEVSHWGNIAVDSSYNLVNEGAYLKGEFGRVDYNKYNPSSGKHALKSLSAELPYHATGVWYRDVIGNISTSNGFRDKQEKVVKLNIMPRYPVVGGWKSAWNLGYNLNTTRYLHTDGNGGFVLRQLFSIPFNDLLAQDYELRVILPEGATDIKSELPFSVDSQYTENTFSYLDTNGRPTLVFKKKNVIDFHNQYFYVHYKLSTINLIKKPLLIFGAFLIFFVTLIVFNRLSLKSLKSKNE</sequence>
<dbReference type="OMA" id="THYTLGY"/>
<evidence type="ECO:0000256" key="9">
    <source>
        <dbReference type="ARBA" id="ARBA00023136"/>
    </source>
</evidence>
<keyword evidence="8 10" id="KW-1133">Transmembrane helix</keyword>
<dbReference type="InParanoid" id="Q23DV4"/>
<evidence type="ECO:0000256" key="6">
    <source>
        <dbReference type="ARBA" id="ARBA00022729"/>
    </source>
</evidence>
<accession>Q23DV4</accession>
<evidence type="ECO:0000256" key="5">
    <source>
        <dbReference type="ARBA" id="ARBA00022692"/>
    </source>
</evidence>
<feature type="transmembrane region" description="Helical" evidence="10">
    <location>
        <begin position="437"/>
        <end position="456"/>
    </location>
</feature>
<dbReference type="EMBL" id="GG662712">
    <property type="protein sequence ID" value="EAR94584.1"/>
    <property type="molecule type" value="Genomic_DNA"/>
</dbReference>
<dbReference type="RefSeq" id="XP_001014582.1">
    <property type="nucleotide sequence ID" value="XM_001014582.3"/>
</dbReference>
<protein>
    <recommendedName>
        <fullName evidence="10">Dolichyl-diphosphooligosaccharide--protein glycosyltransferase subunit 1</fullName>
    </recommendedName>
</protein>
<evidence type="ECO:0000256" key="4">
    <source>
        <dbReference type="ARBA" id="ARBA00008905"/>
    </source>
</evidence>
<comment type="similarity">
    <text evidence="4 10">Belongs to the OST1 family.</text>
</comment>
<keyword evidence="6 10" id="KW-0732">Signal</keyword>
<comment type="subunit">
    <text evidence="10">Component of the oligosaccharyltransferase (OST) complex.</text>
</comment>
<dbReference type="PANTHER" id="PTHR21049">
    <property type="entry name" value="RIBOPHORIN I"/>
    <property type="match status" value="1"/>
</dbReference>
<dbReference type="KEGG" id="tet:TTHERM_00043890"/>
<evidence type="ECO:0000313" key="12">
    <source>
        <dbReference type="Proteomes" id="UP000009168"/>
    </source>
</evidence>
<feature type="chain" id="PRO_5005142811" description="Dolichyl-diphosphooligosaccharide--protein glycosyltransferase subunit 1" evidence="10">
    <location>
        <begin position="21"/>
        <end position="466"/>
    </location>
</feature>
<evidence type="ECO:0000256" key="2">
    <source>
        <dbReference type="ARBA" id="ARBA00004115"/>
    </source>
</evidence>
<dbReference type="STRING" id="312017.Q23DV4"/>
<proteinExistence type="inferred from homology"/>
<name>Q23DV4_TETTS</name>
<dbReference type="FunCoup" id="Q23DV4">
    <property type="interactions" value="144"/>
</dbReference>
<evidence type="ECO:0000256" key="7">
    <source>
        <dbReference type="ARBA" id="ARBA00022824"/>
    </source>
</evidence>
<keyword evidence="7 10" id="KW-0256">Endoplasmic reticulum</keyword>
<comment type="pathway">
    <text evidence="3 10">Protein modification; protein glycosylation.</text>
</comment>
<organism evidence="11 12">
    <name type="scientific">Tetrahymena thermophila (strain SB210)</name>
    <dbReference type="NCBI Taxonomy" id="312017"/>
    <lineage>
        <taxon>Eukaryota</taxon>
        <taxon>Sar</taxon>
        <taxon>Alveolata</taxon>
        <taxon>Ciliophora</taxon>
        <taxon>Intramacronucleata</taxon>
        <taxon>Oligohymenophorea</taxon>
        <taxon>Hymenostomatida</taxon>
        <taxon>Tetrahymenina</taxon>
        <taxon>Tetrahymenidae</taxon>
        <taxon>Tetrahymena</taxon>
    </lineage>
</organism>
<dbReference type="Proteomes" id="UP000009168">
    <property type="component" value="Unassembled WGS sequence"/>
</dbReference>
<comment type="subcellular location">
    <subcellularLocation>
        <location evidence="2 10">Endoplasmic reticulum membrane</location>
        <topology evidence="2 10">Single-pass type I membrane protein</topology>
    </subcellularLocation>
</comment>
<reference evidence="12" key="1">
    <citation type="journal article" date="2006" name="PLoS Biol.">
        <title>Macronuclear genome sequence of the ciliate Tetrahymena thermophila, a model eukaryote.</title>
        <authorList>
            <person name="Eisen J.A."/>
            <person name="Coyne R.S."/>
            <person name="Wu M."/>
            <person name="Wu D."/>
            <person name="Thiagarajan M."/>
            <person name="Wortman J.R."/>
            <person name="Badger J.H."/>
            <person name="Ren Q."/>
            <person name="Amedeo P."/>
            <person name="Jones K.M."/>
            <person name="Tallon L.J."/>
            <person name="Delcher A.L."/>
            <person name="Salzberg S.L."/>
            <person name="Silva J.C."/>
            <person name="Haas B.J."/>
            <person name="Majoros W.H."/>
            <person name="Farzad M."/>
            <person name="Carlton J.M."/>
            <person name="Smith R.K. Jr."/>
            <person name="Garg J."/>
            <person name="Pearlman R.E."/>
            <person name="Karrer K.M."/>
            <person name="Sun L."/>
            <person name="Manning G."/>
            <person name="Elde N.C."/>
            <person name="Turkewitz A.P."/>
            <person name="Asai D.J."/>
            <person name="Wilkes D.E."/>
            <person name="Wang Y."/>
            <person name="Cai H."/>
            <person name="Collins K."/>
            <person name="Stewart B.A."/>
            <person name="Lee S.R."/>
            <person name="Wilamowska K."/>
            <person name="Weinberg Z."/>
            <person name="Ruzzo W.L."/>
            <person name="Wloga D."/>
            <person name="Gaertig J."/>
            <person name="Frankel J."/>
            <person name="Tsao C.-C."/>
            <person name="Gorovsky M.A."/>
            <person name="Keeling P.J."/>
            <person name="Waller R.F."/>
            <person name="Patron N.J."/>
            <person name="Cherry J.M."/>
            <person name="Stover N.A."/>
            <person name="Krieger C.J."/>
            <person name="del Toro C."/>
            <person name="Ryder H.F."/>
            <person name="Williamson S.C."/>
            <person name="Barbeau R.A."/>
            <person name="Hamilton E.P."/>
            <person name="Orias E."/>
        </authorList>
    </citation>
    <scope>NUCLEOTIDE SEQUENCE [LARGE SCALE GENOMIC DNA]</scope>
    <source>
        <strain evidence="12">SB210</strain>
    </source>
</reference>
<dbReference type="OrthoDB" id="310030at2759"/>
<dbReference type="GO" id="GO:0018279">
    <property type="term" value="P:protein N-linked glycosylation via asparagine"/>
    <property type="evidence" value="ECO:0007669"/>
    <property type="project" value="TreeGrafter"/>
</dbReference>
<feature type="signal peptide" evidence="10">
    <location>
        <begin position="1"/>
        <end position="20"/>
    </location>
</feature>
<gene>
    <name evidence="11" type="ORF">TTHERM_00043890</name>
</gene>
<dbReference type="AlphaFoldDB" id="Q23DV4"/>
<evidence type="ECO:0000256" key="3">
    <source>
        <dbReference type="ARBA" id="ARBA00004922"/>
    </source>
</evidence>
<keyword evidence="9 10" id="KW-0472">Membrane</keyword>
<dbReference type="GO" id="GO:0008250">
    <property type="term" value="C:oligosaccharyltransferase complex"/>
    <property type="evidence" value="ECO:0007669"/>
    <property type="project" value="UniProtKB-UniRule"/>
</dbReference>
<dbReference type="Pfam" id="PF04597">
    <property type="entry name" value="Ribophorin_I"/>
    <property type="match status" value="1"/>
</dbReference>
<evidence type="ECO:0000256" key="8">
    <source>
        <dbReference type="ARBA" id="ARBA00022989"/>
    </source>
</evidence>
<dbReference type="eggNOG" id="KOG2291">
    <property type="taxonomic scope" value="Eukaryota"/>
</dbReference>
<keyword evidence="12" id="KW-1185">Reference proteome</keyword>
<evidence type="ECO:0000313" key="11">
    <source>
        <dbReference type="EMBL" id="EAR94584.1"/>
    </source>
</evidence>
<dbReference type="UniPathway" id="UPA00378"/>